<feature type="compositionally biased region" description="Polar residues" evidence="1">
    <location>
        <begin position="95"/>
        <end position="110"/>
    </location>
</feature>
<feature type="region of interest" description="Disordered" evidence="1">
    <location>
        <begin position="313"/>
        <end position="344"/>
    </location>
</feature>
<feature type="compositionally biased region" description="Polar residues" evidence="1">
    <location>
        <begin position="324"/>
        <end position="343"/>
    </location>
</feature>
<dbReference type="AlphaFoldDB" id="W9XD38"/>
<sequence length="424" mass="47880">MATPLFIAELRVLLQQLNSNISNVQKKCINTYAAQGVLQDIQKLLKNEDIREKREPDASTTRQEQPYSTRPRATQSEGEKKKAGSAIGESAGAKRNTNNESGLQQNQWSTVARKANREKPGNVQIQATPVKRKEKQQPNTQQKPRMEEPPIKYTITKESEWKPRLDMSPAELVKEIETKVGQPIAKRIMAIRIYQGGDMKVFPQAEMGPELRKGDEWAKKWLNSARPATRQYELVVSRVPTGLTAEQTAEILEEQNDLRYKGLELWKASWLGNPVGKRTLPLRVIVSDIETANRLIVNGLVLNYNICTVSKFSRGRRRGGSSPIFKTSLSKTGEGTSESTITPENPRDLVLFSHIGHTAEDVRGRKRQASESTLERDQERGRRGRPTRASEFARELPKGSNPFEISKGQENTQLSQRMEIDLDN</sequence>
<dbReference type="GeneID" id="19173622"/>
<evidence type="ECO:0000256" key="1">
    <source>
        <dbReference type="SAM" id="MobiDB-lite"/>
    </source>
</evidence>
<feature type="region of interest" description="Disordered" evidence="1">
    <location>
        <begin position="360"/>
        <end position="424"/>
    </location>
</feature>
<dbReference type="Proteomes" id="UP000019478">
    <property type="component" value="Unassembled WGS sequence"/>
</dbReference>
<comment type="caution">
    <text evidence="2">The sequence shown here is derived from an EMBL/GenBank/DDBJ whole genome shotgun (WGS) entry which is preliminary data.</text>
</comment>
<evidence type="ECO:0008006" key="4">
    <source>
        <dbReference type="Google" id="ProtNLM"/>
    </source>
</evidence>
<evidence type="ECO:0000313" key="3">
    <source>
        <dbReference type="Proteomes" id="UP000019478"/>
    </source>
</evidence>
<keyword evidence="3" id="KW-1185">Reference proteome</keyword>
<reference evidence="2 3" key="1">
    <citation type="submission" date="2013-03" db="EMBL/GenBank/DDBJ databases">
        <title>The Genome Sequence of Capronia epimyces CBS 606.96.</title>
        <authorList>
            <consortium name="The Broad Institute Genomics Platform"/>
            <person name="Cuomo C."/>
            <person name="de Hoog S."/>
            <person name="Gorbushina A."/>
            <person name="Walker B."/>
            <person name="Young S.K."/>
            <person name="Zeng Q."/>
            <person name="Gargeya S."/>
            <person name="Fitzgerald M."/>
            <person name="Haas B."/>
            <person name="Abouelleil A."/>
            <person name="Allen A.W."/>
            <person name="Alvarado L."/>
            <person name="Arachchi H.M."/>
            <person name="Berlin A.M."/>
            <person name="Chapman S.B."/>
            <person name="Gainer-Dewar J."/>
            <person name="Goldberg J."/>
            <person name="Griggs A."/>
            <person name="Gujja S."/>
            <person name="Hansen M."/>
            <person name="Howarth C."/>
            <person name="Imamovic A."/>
            <person name="Ireland A."/>
            <person name="Larimer J."/>
            <person name="McCowan C."/>
            <person name="Murphy C."/>
            <person name="Pearson M."/>
            <person name="Poon T.W."/>
            <person name="Priest M."/>
            <person name="Roberts A."/>
            <person name="Saif S."/>
            <person name="Shea T."/>
            <person name="Sisk P."/>
            <person name="Sykes S."/>
            <person name="Wortman J."/>
            <person name="Nusbaum C."/>
            <person name="Birren B."/>
        </authorList>
    </citation>
    <scope>NUCLEOTIDE SEQUENCE [LARGE SCALE GENOMIC DNA]</scope>
    <source>
        <strain evidence="2 3">CBS 606.96</strain>
    </source>
</reference>
<dbReference type="EMBL" id="AMGY01000009">
    <property type="protein sequence ID" value="EXJ78377.1"/>
    <property type="molecule type" value="Genomic_DNA"/>
</dbReference>
<protein>
    <recommendedName>
        <fullName evidence="4">DUF4780 domain-containing protein</fullName>
    </recommendedName>
</protein>
<organism evidence="2 3">
    <name type="scientific">Capronia epimyces CBS 606.96</name>
    <dbReference type="NCBI Taxonomy" id="1182542"/>
    <lineage>
        <taxon>Eukaryota</taxon>
        <taxon>Fungi</taxon>
        <taxon>Dikarya</taxon>
        <taxon>Ascomycota</taxon>
        <taxon>Pezizomycotina</taxon>
        <taxon>Eurotiomycetes</taxon>
        <taxon>Chaetothyriomycetidae</taxon>
        <taxon>Chaetothyriales</taxon>
        <taxon>Herpotrichiellaceae</taxon>
        <taxon>Capronia</taxon>
    </lineage>
</organism>
<dbReference type="HOGENOM" id="CLU_647220_0_0_1"/>
<name>W9XD38_9EURO</name>
<proteinExistence type="predicted"/>
<feature type="compositionally biased region" description="Polar residues" evidence="1">
    <location>
        <begin position="58"/>
        <end position="76"/>
    </location>
</feature>
<accession>W9XD38</accession>
<feature type="region of interest" description="Disordered" evidence="1">
    <location>
        <begin position="49"/>
        <end position="148"/>
    </location>
</feature>
<gene>
    <name evidence="2" type="ORF">A1O3_09538</name>
</gene>
<dbReference type="RefSeq" id="XP_007737822.1">
    <property type="nucleotide sequence ID" value="XM_007739632.1"/>
</dbReference>
<evidence type="ECO:0000313" key="2">
    <source>
        <dbReference type="EMBL" id="EXJ78377.1"/>
    </source>
</evidence>